<evidence type="ECO:0000313" key="2">
    <source>
        <dbReference type="Proteomes" id="UP001235939"/>
    </source>
</evidence>
<dbReference type="Proteomes" id="UP001235939">
    <property type="component" value="Chromosome X"/>
</dbReference>
<proteinExistence type="predicted"/>
<accession>A0ABY6LS24</accession>
<dbReference type="EMBL" id="CP092886">
    <property type="protein sequence ID" value="UYV83958.1"/>
    <property type="molecule type" value="Genomic_DNA"/>
</dbReference>
<organism evidence="1 2">
    <name type="scientific">Cordylochernes scorpioides</name>
    <dbReference type="NCBI Taxonomy" id="51811"/>
    <lineage>
        <taxon>Eukaryota</taxon>
        <taxon>Metazoa</taxon>
        <taxon>Ecdysozoa</taxon>
        <taxon>Arthropoda</taxon>
        <taxon>Chelicerata</taxon>
        <taxon>Arachnida</taxon>
        <taxon>Pseudoscorpiones</taxon>
        <taxon>Cheliferoidea</taxon>
        <taxon>Chernetidae</taxon>
        <taxon>Cordylochernes</taxon>
    </lineage>
</organism>
<name>A0ABY6LS24_9ARAC</name>
<evidence type="ECO:0000313" key="1">
    <source>
        <dbReference type="EMBL" id="UYV83958.1"/>
    </source>
</evidence>
<gene>
    <name evidence="1" type="ORF">LAZ67_X000709</name>
</gene>
<keyword evidence="2" id="KW-1185">Reference proteome</keyword>
<protein>
    <submittedName>
        <fullName evidence="1">Uncharacterized protein</fullName>
    </submittedName>
</protein>
<sequence>MEKWPMTVKNCDGLTLIAGQLSIGIVCIPHRLDSPRHVLLPCRGIASEQTSAQATAAVEESAGKDCISTEGSADGVIWGGTEQFATTGLETTKGVFWMVSEPLVAEFVEVVGWEDGGTGPLRVPSFRRDKGFPVAGSPGVTAAGHNLMVQGNHPAIGPQCRDDVLIPDNNWEIANCYLLRLVLIRKCLQEGGPNSEALLNQSFSQIDAG</sequence>
<reference evidence="1 2" key="1">
    <citation type="submission" date="2022-03" db="EMBL/GenBank/DDBJ databases">
        <title>A chromosomal length assembly of Cordylochernes scorpioides.</title>
        <authorList>
            <person name="Zeh D."/>
            <person name="Zeh J."/>
        </authorList>
    </citation>
    <scope>NUCLEOTIDE SEQUENCE [LARGE SCALE GENOMIC DNA]</scope>
    <source>
        <strain evidence="1">IN4F17</strain>
        <tissue evidence="1">Whole Body</tissue>
    </source>
</reference>